<evidence type="ECO:0000256" key="1">
    <source>
        <dbReference type="SAM" id="MobiDB-lite"/>
    </source>
</evidence>
<feature type="compositionally biased region" description="Low complexity" evidence="1">
    <location>
        <begin position="60"/>
        <end position="90"/>
    </location>
</feature>
<sequence length="179" mass="19955">MGTQAETPITCGLCGGPHENHHCCLIREDQPMEQANYMGNQQRQPYHDPNANTYNPGWRNHPNLGLGGNQNPKNNNFQNRPPYQPFQSPSFQPPFPQQQPNIPPAPQPKPPQTTSFEAALEKLTLTTAGFVQTTNNFIEEVRNPILMVYLDSMRNSGPNIDTLKFANAANLDLFSLIGS</sequence>
<evidence type="ECO:0000313" key="2">
    <source>
        <dbReference type="EMBL" id="MED6160655.1"/>
    </source>
</evidence>
<keyword evidence="3" id="KW-1185">Reference proteome</keyword>
<evidence type="ECO:0000313" key="3">
    <source>
        <dbReference type="Proteomes" id="UP001341840"/>
    </source>
</evidence>
<feature type="compositionally biased region" description="Pro residues" evidence="1">
    <location>
        <begin position="91"/>
        <end position="111"/>
    </location>
</feature>
<feature type="region of interest" description="Disordered" evidence="1">
    <location>
        <begin position="41"/>
        <end position="113"/>
    </location>
</feature>
<gene>
    <name evidence="2" type="ORF">PIB30_053459</name>
</gene>
<proteinExistence type="predicted"/>
<dbReference type="EMBL" id="JASCZI010121226">
    <property type="protein sequence ID" value="MED6160655.1"/>
    <property type="molecule type" value="Genomic_DNA"/>
</dbReference>
<feature type="compositionally biased region" description="Polar residues" evidence="1">
    <location>
        <begin position="41"/>
        <end position="55"/>
    </location>
</feature>
<reference evidence="2 3" key="1">
    <citation type="journal article" date="2023" name="Plants (Basel)">
        <title>Bridging the Gap: Combining Genomics and Transcriptomics Approaches to Understand Stylosanthes scabra, an Orphan Legume from the Brazilian Caatinga.</title>
        <authorList>
            <person name="Ferreira-Neto J.R.C."/>
            <person name="da Silva M.D."/>
            <person name="Binneck E."/>
            <person name="de Melo N.F."/>
            <person name="da Silva R.H."/>
            <person name="de Melo A.L.T.M."/>
            <person name="Pandolfi V."/>
            <person name="Bustamante F.O."/>
            <person name="Brasileiro-Vidal A.C."/>
            <person name="Benko-Iseppon A.M."/>
        </authorList>
    </citation>
    <scope>NUCLEOTIDE SEQUENCE [LARGE SCALE GENOMIC DNA]</scope>
    <source>
        <tissue evidence="2">Leaves</tissue>
    </source>
</reference>
<comment type="caution">
    <text evidence="2">The sequence shown here is derived from an EMBL/GenBank/DDBJ whole genome shotgun (WGS) entry which is preliminary data.</text>
</comment>
<organism evidence="2 3">
    <name type="scientific">Stylosanthes scabra</name>
    <dbReference type="NCBI Taxonomy" id="79078"/>
    <lineage>
        <taxon>Eukaryota</taxon>
        <taxon>Viridiplantae</taxon>
        <taxon>Streptophyta</taxon>
        <taxon>Embryophyta</taxon>
        <taxon>Tracheophyta</taxon>
        <taxon>Spermatophyta</taxon>
        <taxon>Magnoliopsida</taxon>
        <taxon>eudicotyledons</taxon>
        <taxon>Gunneridae</taxon>
        <taxon>Pentapetalae</taxon>
        <taxon>rosids</taxon>
        <taxon>fabids</taxon>
        <taxon>Fabales</taxon>
        <taxon>Fabaceae</taxon>
        <taxon>Papilionoideae</taxon>
        <taxon>50 kb inversion clade</taxon>
        <taxon>dalbergioids sensu lato</taxon>
        <taxon>Dalbergieae</taxon>
        <taxon>Pterocarpus clade</taxon>
        <taxon>Stylosanthes</taxon>
    </lineage>
</organism>
<accession>A0ABU6UK02</accession>
<dbReference type="Proteomes" id="UP001341840">
    <property type="component" value="Unassembled WGS sequence"/>
</dbReference>
<protein>
    <submittedName>
        <fullName evidence="2">Uncharacterized protein</fullName>
    </submittedName>
</protein>
<name>A0ABU6UK02_9FABA</name>